<organism evidence="2 3">
    <name type="scientific">Gilvirhabdus luticola</name>
    <dbReference type="NCBI Taxonomy" id="3079858"/>
    <lineage>
        <taxon>Bacteria</taxon>
        <taxon>Pseudomonadati</taxon>
        <taxon>Bacteroidota</taxon>
        <taxon>Flavobacteriia</taxon>
        <taxon>Flavobacteriales</taxon>
        <taxon>Flavobacteriaceae</taxon>
        <taxon>Gilvirhabdus</taxon>
    </lineage>
</organism>
<dbReference type="InterPro" id="IPR021257">
    <property type="entry name" value="DUF2809"/>
</dbReference>
<keyword evidence="3" id="KW-1185">Reference proteome</keyword>
<proteinExistence type="predicted"/>
<dbReference type="Pfam" id="PF10990">
    <property type="entry name" value="DUF2809"/>
    <property type="match status" value="1"/>
</dbReference>
<evidence type="ECO:0000313" key="3">
    <source>
        <dbReference type="Proteomes" id="UP001268651"/>
    </source>
</evidence>
<accession>A0ABU3U4M9</accession>
<comment type="caution">
    <text evidence="2">The sequence shown here is derived from an EMBL/GenBank/DDBJ whole genome shotgun (WGS) entry which is preliminary data.</text>
</comment>
<protein>
    <submittedName>
        <fullName evidence="2">DUF2809 domain-containing protein</fullName>
    </submittedName>
</protein>
<gene>
    <name evidence="2" type="ORF">RXV94_04255</name>
</gene>
<keyword evidence="1" id="KW-0472">Membrane</keyword>
<sequence length="128" mass="14495">MKIYFNKTYFLLFLILLFVETAIVCFFSKGFIRFTFGDFLVVMLVYCFVKSFLNVKPIIAAFGVLIFAFAVEFSQLFNLIGIINLQNNLIAKLILGSTFQIGDLIAYTLGVITITIIENKVSYSKPST</sequence>
<dbReference type="Proteomes" id="UP001268651">
    <property type="component" value="Unassembled WGS sequence"/>
</dbReference>
<evidence type="ECO:0000256" key="1">
    <source>
        <dbReference type="SAM" id="Phobius"/>
    </source>
</evidence>
<dbReference type="EMBL" id="JAWHTF010000001">
    <property type="protein sequence ID" value="MDU8885361.1"/>
    <property type="molecule type" value="Genomic_DNA"/>
</dbReference>
<feature type="transmembrane region" description="Helical" evidence="1">
    <location>
        <begin position="89"/>
        <end position="117"/>
    </location>
</feature>
<evidence type="ECO:0000313" key="2">
    <source>
        <dbReference type="EMBL" id="MDU8885361.1"/>
    </source>
</evidence>
<keyword evidence="1" id="KW-1133">Transmembrane helix</keyword>
<keyword evidence="1" id="KW-0812">Transmembrane</keyword>
<name>A0ABU3U4M9_9FLAO</name>
<feature type="transmembrane region" description="Helical" evidence="1">
    <location>
        <begin position="61"/>
        <end position="83"/>
    </location>
</feature>
<reference evidence="2 3" key="1">
    <citation type="submission" date="2023-10" db="EMBL/GenBank/DDBJ databases">
        <title>Marimonas sp. nov. isolated from tidal mud flat.</title>
        <authorList>
            <person name="Jaincy N.J."/>
            <person name="Srinivasan S."/>
            <person name="Lee S.-S."/>
        </authorList>
    </citation>
    <scope>NUCLEOTIDE SEQUENCE [LARGE SCALE GENOMIC DNA]</scope>
    <source>
        <strain evidence="2 3">MJ-SS3</strain>
    </source>
</reference>
<dbReference type="RefSeq" id="WP_316661224.1">
    <property type="nucleotide sequence ID" value="NZ_JAWHTF010000001.1"/>
</dbReference>